<dbReference type="OrthoDB" id="330490at2157"/>
<proteinExistence type="predicted"/>
<dbReference type="SUPFAM" id="SSF46785">
    <property type="entry name" value="Winged helix' DNA-binding domain"/>
    <property type="match status" value="1"/>
</dbReference>
<dbReference type="InterPro" id="IPR036390">
    <property type="entry name" value="WH_DNA-bd_sf"/>
</dbReference>
<dbReference type="InterPro" id="IPR016490">
    <property type="entry name" value="Tscrpt_reg_HTH_AF0396-typ3"/>
</dbReference>
<evidence type="ECO:0000313" key="3">
    <source>
        <dbReference type="Proteomes" id="UP000297295"/>
    </source>
</evidence>
<dbReference type="PIRSF" id="PIRSF006692">
    <property type="entry name" value="TF_HTH_AF0396_prd"/>
    <property type="match status" value="1"/>
</dbReference>
<sequence length="257" mass="30276">MFASAKRKHTLLLLKDGPREIESLLHSLETTRQALLPQLKILEESYLIGKEDDAYRLSTIGEMIVEKMTPLIETLDVLDTNIVYWGEHNLNFVPPHLLKRLKELRSCKIITPPLTELYEINKDFFKQCKISKSITLTFTFLYPNFPEIFNEWIDNGVHVTFIASKELFERIKLNYADEFRSYLNSGLFDIFVYDHTTHFTTHFVSFGYNDHCAFFRLLSKKGEYDNKQLMCCSSSAVEWNKELCEYYRNRSTHITEI</sequence>
<accession>A0A4E0Q6A8</accession>
<comment type="caution">
    <text evidence="2">The sequence shown here is derived from an EMBL/GenBank/DDBJ whole genome shotgun (WGS) entry which is preliminary data.</text>
</comment>
<organism evidence="2 3">
    <name type="scientific">Methanolobus halotolerans</name>
    <dbReference type="NCBI Taxonomy" id="2052935"/>
    <lineage>
        <taxon>Archaea</taxon>
        <taxon>Methanobacteriati</taxon>
        <taxon>Methanobacteriota</taxon>
        <taxon>Stenosarchaea group</taxon>
        <taxon>Methanomicrobia</taxon>
        <taxon>Methanosarcinales</taxon>
        <taxon>Methanosarcinaceae</taxon>
        <taxon>Methanolobus</taxon>
    </lineage>
</organism>
<protein>
    <submittedName>
        <fullName evidence="2">Transcriptional regulator</fullName>
    </submittedName>
</protein>
<keyword evidence="3" id="KW-1185">Reference proteome</keyword>
<evidence type="ECO:0000259" key="1">
    <source>
        <dbReference type="Pfam" id="PF08350"/>
    </source>
</evidence>
<dbReference type="Pfam" id="PF08350">
    <property type="entry name" value="FilR1_middle"/>
    <property type="match status" value="1"/>
</dbReference>
<reference evidence="2 3" key="1">
    <citation type="submission" date="2017-11" db="EMBL/GenBank/DDBJ databases">
        <title>Isolation and Characterization of Methanogenic Archaea from Saline Meromictic Lake at Siberia.</title>
        <authorList>
            <person name="Shen Y."/>
            <person name="Huang H.-H."/>
            <person name="Lai M.-C."/>
            <person name="Chen S.-C."/>
        </authorList>
    </citation>
    <scope>NUCLEOTIDE SEQUENCE [LARGE SCALE GENOMIC DNA]</scope>
    <source>
        <strain evidence="2 3">SY-01</strain>
    </source>
</reference>
<gene>
    <name evidence="2" type="ORF">CUN85_06135</name>
</gene>
<feature type="domain" description="Methanogenesis regulatory protein FilR1 middle" evidence="1">
    <location>
        <begin position="118"/>
        <end position="250"/>
    </location>
</feature>
<dbReference type="EMBL" id="PGGK01000005">
    <property type="protein sequence ID" value="TGC09546.1"/>
    <property type="molecule type" value="Genomic_DNA"/>
</dbReference>
<dbReference type="InterPro" id="IPR013561">
    <property type="entry name" value="FilR1_middle_dom"/>
</dbReference>
<evidence type="ECO:0000313" key="2">
    <source>
        <dbReference type="EMBL" id="TGC09546.1"/>
    </source>
</evidence>
<name>A0A4E0Q6A8_9EURY</name>
<dbReference type="Proteomes" id="UP000297295">
    <property type="component" value="Unassembled WGS sequence"/>
</dbReference>
<dbReference type="AlphaFoldDB" id="A0A4E0Q6A8"/>